<comment type="caution">
    <text evidence="8">The sequence shown here is derived from an EMBL/GenBank/DDBJ whole genome shotgun (WGS) entry which is preliminary data.</text>
</comment>
<feature type="domain" description="Protein kinase" evidence="7">
    <location>
        <begin position="15"/>
        <end position="276"/>
    </location>
</feature>
<dbReference type="Pfam" id="PF00069">
    <property type="entry name" value="Pkinase"/>
    <property type="match status" value="1"/>
</dbReference>
<dbReference type="PANTHER" id="PTHR43289:SF34">
    <property type="entry name" value="SERINE_THREONINE-PROTEIN KINASE YBDM-RELATED"/>
    <property type="match status" value="1"/>
</dbReference>
<dbReference type="GO" id="GO:0004674">
    <property type="term" value="F:protein serine/threonine kinase activity"/>
    <property type="evidence" value="ECO:0007669"/>
    <property type="project" value="UniProtKB-KW"/>
</dbReference>
<evidence type="ECO:0000313" key="9">
    <source>
        <dbReference type="Proteomes" id="UP000239494"/>
    </source>
</evidence>
<dbReference type="InterPro" id="IPR000719">
    <property type="entry name" value="Prot_kinase_dom"/>
</dbReference>
<dbReference type="EMBL" id="PVTF01000007">
    <property type="protein sequence ID" value="PRY39842.1"/>
    <property type="molecule type" value="Genomic_DNA"/>
</dbReference>
<keyword evidence="3 8" id="KW-0418">Kinase</keyword>
<dbReference type="InterPro" id="IPR011009">
    <property type="entry name" value="Kinase-like_dom_sf"/>
</dbReference>
<dbReference type="Gene3D" id="3.30.200.20">
    <property type="entry name" value="Phosphorylase Kinase, domain 1"/>
    <property type="match status" value="1"/>
</dbReference>
<evidence type="ECO:0000256" key="2">
    <source>
        <dbReference type="ARBA" id="ARBA00022741"/>
    </source>
</evidence>
<dbReference type="AlphaFoldDB" id="A0A2T0T2G0"/>
<dbReference type="PROSITE" id="PS00107">
    <property type="entry name" value="PROTEIN_KINASE_ATP"/>
    <property type="match status" value="1"/>
</dbReference>
<sequence length="564" mass="59385">MKPLGASDPTTIGRYRILAELGRGGMGRVLLGSGPDGRLVAVKLIHGALVADEGFRVRFSREVEASRKVSGAYTAAVVEADADADVPWLASVFVPGPSLHDAVAVAGRLPEASALRLAAGLATALQEIHRVGLVHRDLKPSNVLLTDDGLRVIDFGIAKAVDDPGNNLTHTGSMVGSPGFMSPEQVEEGVVGPASDVFALGAVLAAACTGRSPFTGASTLQTLNNVVGVRHDLSALPPRVRLIVERCLQKDASRRPTPDQVLDLAHPVPPSVQPWLPAVHRMIDDQRAAVARFLPPGPHNVPIAERTDRIAVPPPPRPNPTSIFAPGEQLRTGAPATPPPPARRRPGWVVPTVSAVAVVAVVGAAAVVWQTWPWSATASGGPAPTSQSTTSSSTTKSSASSASSSAPPSSSSKPTPTSASNAPAQKELRLYWNGTLQDNATCFDEGCLGKHRAEYGVATAEGRLLSSRQDGAVPLKTYWNEARGDIASCATDACVHEQELVGYVFVRDEGFVYPTQRPGTVPLRLFWHSGREDNATCVSDKCAADQTEVGYTYVRDEGFVYPAP</sequence>
<evidence type="ECO:0000256" key="4">
    <source>
        <dbReference type="ARBA" id="ARBA00022840"/>
    </source>
</evidence>
<keyword evidence="1" id="KW-0808">Transferase</keyword>
<evidence type="ECO:0000256" key="6">
    <source>
        <dbReference type="SAM" id="MobiDB-lite"/>
    </source>
</evidence>
<gene>
    <name evidence="8" type="ORF">CLV43_107429</name>
</gene>
<dbReference type="PANTHER" id="PTHR43289">
    <property type="entry name" value="MITOGEN-ACTIVATED PROTEIN KINASE KINASE KINASE 20-RELATED"/>
    <property type="match status" value="1"/>
</dbReference>
<feature type="binding site" evidence="5">
    <location>
        <position position="43"/>
    </location>
    <ligand>
        <name>ATP</name>
        <dbReference type="ChEBI" id="CHEBI:30616"/>
    </ligand>
</feature>
<feature type="compositionally biased region" description="Low complexity" evidence="6">
    <location>
        <begin position="382"/>
        <end position="423"/>
    </location>
</feature>
<protein>
    <submittedName>
        <fullName evidence="8">Serine/threonine protein kinase</fullName>
    </submittedName>
</protein>
<organism evidence="8 9">
    <name type="scientific">Umezawaea tangerina</name>
    <dbReference type="NCBI Taxonomy" id="84725"/>
    <lineage>
        <taxon>Bacteria</taxon>
        <taxon>Bacillati</taxon>
        <taxon>Actinomycetota</taxon>
        <taxon>Actinomycetes</taxon>
        <taxon>Pseudonocardiales</taxon>
        <taxon>Pseudonocardiaceae</taxon>
        <taxon>Umezawaea</taxon>
    </lineage>
</organism>
<dbReference type="InterPro" id="IPR017441">
    <property type="entry name" value="Protein_kinase_ATP_BS"/>
</dbReference>
<keyword evidence="8" id="KW-0723">Serine/threonine-protein kinase</keyword>
<dbReference type="CDD" id="cd14014">
    <property type="entry name" value="STKc_PknB_like"/>
    <property type="match status" value="1"/>
</dbReference>
<evidence type="ECO:0000256" key="3">
    <source>
        <dbReference type="ARBA" id="ARBA00022777"/>
    </source>
</evidence>
<evidence type="ECO:0000256" key="1">
    <source>
        <dbReference type="ARBA" id="ARBA00022679"/>
    </source>
</evidence>
<dbReference type="SUPFAM" id="SSF56112">
    <property type="entry name" value="Protein kinase-like (PK-like)"/>
    <property type="match status" value="1"/>
</dbReference>
<evidence type="ECO:0000313" key="8">
    <source>
        <dbReference type="EMBL" id="PRY39842.1"/>
    </source>
</evidence>
<name>A0A2T0T2G0_9PSEU</name>
<evidence type="ECO:0000259" key="7">
    <source>
        <dbReference type="PROSITE" id="PS50011"/>
    </source>
</evidence>
<dbReference type="Proteomes" id="UP000239494">
    <property type="component" value="Unassembled WGS sequence"/>
</dbReference>
<dbReference type="PROSITE" id="PS50011">
    <property type="entry name" value="PROTEIN_KINASE_DOM"/>
    <property type="match status" value="1"/>
</dbReference>
<dbReference type="InterPro" id="IPR008271">
    <property type="entry name" value="Ser/Thr_kinase_AS"/>
</dbReference>
<feature type="region of interest" description="Disordered" evidence="6">
    <location>
        <begin position="296"/>
        <end position="347"/>
    </location>
</feature>
<proteinExistence type="predicted"/>
<dbReference type="PROSITE" id="PS00108">
    <property type="entry name" value="PROTEIN_KINASE_ST"/>
    <property type="match status" value="1"/>
</dbReference>
<keyword evidence="2 5" id="KW-0547">Nucleotide-binding</keyword>
<keyword evidence="4 5" id="KW-0067">ATP-binding</keyword>
<keyword evidence="9" id="KW-1185">Reference proteome</keyword>
<reference evidence="8 9" key="1">
    <citation type="submission" date="2018-03" db="EMBL/GenBank/DDBJ databases">
        <title>Genomic Encyclopedia of Archaeal and Bacterial Type Strains, Phase II (KMG-II): from individual species to whole genera.</title>
        <authorList>
            <person name="Goeker M."/>
        </authorList>
    </citation>
    <scope>NUCLEOTIDE SEQUENCE [LARGE SCALE GENOMIC DNA]</scope>
    <source>
        <strain evidence="8 9">DSM 44720</strain>
    </source>
</reference>
<feature type="region of interest" description="Disordered" evidence="6">
    <location>
        <begin position="377"/>
        <end position="423"/>
    </location>
</feature>
<dbReference type="GO" id="GO:0005524">
    <property type="term" value="F:ATP binding"/>
    <property type="evidence" value="ECO:0007669"/>
    <property type="project" value="UniProtKB-UniRule"/>
</dbReference>
<dbReference type="Gene3D" id="1.10.510.10">
    <property type="entry name" value="Transferase(Phosphotransferase) domain 1"/>
    <property type="match status" value="1"/>
</dbReference>
<evidence type="ECO:0000256" key="5">
    <source>
        <dbReference type="PROSITE-ProRule" id="PRU10141"/>
    </source>
</evidence>
<dbReference type="RefSeq" id="WP_211304537.1">
    <property type="nucleotide sequence ID" value="NZ_PVTF01000007.1"/>
</dbReference>
<accession>A0A2T0T2G0</accession>
<dbReference type="SMART" id="SM00220">
    <property type="entry name" value="S_TKc"/>
    <property type="match status" value="1"/>
</dbReference>